<evidence type="ECO:0000313" key="1">
    <source>
        <dbReference type="EMBL" id="KAL0948682.1"/>
    </source>
</evidence>
<dbReference type="EMBL" id="JASNQZ010000013">
    <property type="protein sequence ID" value="KAL0948682.1"/>
    <property type="molecule type" value="Genomic_DNA"/>
</dbReference>
<reference evidence="2" key="1">
    <citation type="journal article" date="2024" name="ACS Chem. Biol.">
        <title>Early Steps of the Biosynthesis of the Anticancer Antibiotic Pleurotin.</title>
        <authorList>
            <person name="Weaver J.A."/>
            <person name="Alkhder D."/>
            <person name="Prasongpholchai P."/>
            <person name="Tadesse M.D."/>
            <person name="de Los Santos E.L."/>
            <person name="Song L."/>
            <person name="Corre C."/>
            <person name="Alberti F."/>
        </authorList>
    </citation>
    <scope>NUCLEOTIDE SEQUENCE</scope>
    <source>
        <strain evidence="2">T-177</strain>
    </source>
</reference>
<accession>A0ABR3IZN4</accession>
<gene>
    <name evidence="1" type="ORF">HGRIS_010483</name>
    <name evidence="2" type="ORF">HGRIS_010487</name>
</gene>
<evidence type="ECO:0000313" key="3">
    <source>
        <dbReference type="Proteomes" id="UP001556367"/>
    </source>
</evidence>
<proteinExistence type="predicted"/>
<sequence>MSVAHGQNLIKHPSFYRTVAVMFFQVESTLFKVDIGSLQEYADAIKEIFSIPPTGPIDEGTESRPIIIQGITATQMDAFLTWLWHIEWRPVPPEEDILVAILHISHMWLVKSGENYAVHHIKNLGLHPARMVELGVRYDVAHWIEAAIPMLLNTPMRQLSDCHMAQLGIKIIGVITKAQETLEEHRKRLAHYPPPLNNYVPDCSTHTTCKHVWHDVWWKTIARAILHPKEPCRLNDCLDLIRNTSFSTMKDMCKAAAIVSIQESGSFAVEGQVTQRAIDSILEHYGLKKVDTTLA</sequence>
<reference evidence="3" key="2">
    <citation type="submission" date="2024-06" db="EMBL/GenBank/DDBJ databases">
        <title>Multi-omics analyses provide insights into the biosynthesis of the anticancer antibiotic pleurotin in Hohenbuehelia grisea.</title>
        <authorList>
            <person name="Weaver J.A."/>
            <person name="Alberti F."/>
        </authorList>
    </citation>
    <scope>NUCLEOTIDE SEQUENCE [LARGE SCALE GENOMIC DNA]</scope>
    <source>
        <strain evidence="3">T-177</strain>
    </source>
</reference>
<comment type="caution">
    <text evidence="2">The sequence shown here is derived from an EMBL/GenBank/DDBJ whole genome shotgun (WGS) entry which is preliminary data.</text>
</comment>
<name>A0ABR3IZN4_9AGAR</name>
<evidence type="ECO:0000313" key="2">
    <source>
        <dbReference type="EMBL" id="KAL0948686.1"/>
    </source>
</evidence>
<protein>
    <submittedName>
        <fullName evidence="2">Uncharacterized protein</fullName>
    </submittedName>
</protein>
<dbReference type="EMBL" id="JASNQZ010000013">
    <property type="protein sequence ID" value="KAL0948686.1"/>
    <property type="molecule type" value="Genomic_DNA"/>
</dbReference>
<keyword evidence="3" id="KW-1185">Reference proteome</keyword>
<dbReference type="Proteomes" id="UP001556367">
    <property type="component" value="Unassembled WGS sequence"/>
</dbReference>
<organism evidence="2 3">
    <name type="scientific">Hohenbuehelia grisea</name>
    <dbReference type="NCBI Taxonomy" id="104357"/>
    <lineage>
        <taxon>Eukaryota</taxon>
        <taxon>Fungi</taxon>
        <taxon>Dikarya</taxon>
        <taxon>Basidiomycota</taxon>
        <taxon>Agaricomycotina</taxon>
        <taxon>Agaricomycetes</taxon>
        <taxon>Agaricomycetidae</taxon>
        <taxon>Agaricales</taxon>
        <taxon>Pleurotineae</taxon>
        <taxon>Pleurotaceae</taxon>
        <taxon>Hohenbuehelia</taxon>
    </lineage>
</organism>